<dbReference type="Proteomes" id="UP000189956">
    <property type="component" value="Unassembled WGS sequence"/>
</dbReference>
<evidence type="ECO:0000256" key="2">
    <source>
        <dbReference type="ARBA" id="ARBA00022448"/>
    </source>
</evidence>
<accession>A0A1T4MSV8</accession>
<sequence>MNNTCIDKKNILVAHGISVGYEDAPILKDVSFSIYDKDFIGVIGPNGGGKTTLMKAVLGLIAPSAGHIDYFDARGHRVSSLGIGYVPQQNAIDKAFPISVERVVGYGLMKSGKIHLSKDDRRMVLETLERVGMMAYARSPIGELSGGQLQRVLLARAIVAMPTLLILDEPNTYVDKHFESQLYELLPEINKHSAILIVSHDVGAVCKMVRRLFCVNRDLHIHEDIDLSCDECNDSTSLRYLSLLEYK</sequence>
<dbReference type="Pfam" id="PF00005">
    <property type="entry name" value="ABC_tran"/>
    <property type="match status" value="1"/>
</dbReference>
<dbReference type="PROSITE" id="PS50893">
    <property type="entry name" value="ABC_TRANSPORTER_2"/>
    <property type="match status" value="1"/>
</dbReference>
<dbReference type="RefSeq" id="WP_051522819.1">
    <property type="nucleotide sequence ID" value="NZ_FUWL01000015.1"/>
</dbReference>
<dbReference type="Gene3D" id="3.40.50.300">
    <property type="entry name" value="P-loop containing nucleotide triphosphate hydrolases"/>
    <property type="match status" value="1"/>
</dbReference>
<dbReference type="GO" id="GO:0005524">
    <property type="term" value="F:ATP binding"/>
    <property type="evidence" value="ECO:0007669"/>
    <property type="project" value="UniProtKB-KW"/>
</dbReference>
<dbReference type="InterPro" id="IPR027417">
    <property type="entry name" value="P-loop_NTPase"/>
</dbReference>
<organism evidence="6 7">
    <name type="scientific">Porphyromonas cangingivalis</name>
    <dbReference type="NCBI Taxonomy" id="36874"/>
    <lineage>
        <taxon>Bacteria</taxon>
        <taxon>Pseudomonadati</taxon>
        <taxon>Bacteroidota</taxon>
        <taxon>Bacteroidia</taxon>
        <taxon>Bacteroidales</taxon>
        <taxon>Porphyromonadaceae</taxon>
        <taxon>Porphyromonas</taxon>
    </lineage>
</organism>
<name>A0A1T4MSV8_PORCN</name>
<evidence type="ECO:0000259" key="5">
    <source>
        <dbReference type="PROSITE" id="PS50893"/>
    </source>
</evidence>
<evidence type="ECO:0000313" key="6">
    <source>
        <dbReference type="EMBL" id="SJZ69758.1"/>
    </source>
</evidence>
<keyword evidence="4 6" id="KW-0067">ATP-binding</keyword>
<dbReference type="PANTHER" id="PTHR42734:SF17">
    <property type="entry name" value="METAL TRANSPORT SYSTEM ATP-BINDING PROTEIN TM_0124-RELATED"/>
    <property type="match status" value="1"/>
</dbReference>
<protein>
    <submittedName>
        <fullName evidence="6">Zinc transport system ATP-binding protein</fullName>
    </submittedName>
</protein>
<proteinExistence type="inferred from homology"/>
<dbReference type="AlphaFoldDB" id="A0A1T4MSV8"/>
<dbReference type="PROSITE" id="PS00211">
    <property type="entry name" value="ABC_TRANSPORTER_1"/>
    <property type="match status" value="1"/>
</dbReference>
<gene>
    <name evidence="6" type="ORF">SAMN02745205_01644</name>
</gene>
<evidence type="ECO:0000256" key="3">
    <source>
        <dbReference type="ARBA" id="ARBA00022741"/>
    </source>
</evidence>
<evidence type="ECO:0000256" key="1">
    <source>
        <dbReference type="ARBA" id="ARBA00005417"/>
    </source>
</evidence>
<feature type="domain" description="ABC transporter" evidence="5">
    <location>
        <begin position="6"/>
        <end position="242"/>
    </location>
</feature>
<evidence type="ECO:0000256" key="4">
    <source>
        <dbReference type="ARBA" id="ARBA00022840"/>
    </source>
</evidence>
<dbReference type="InterPro" id="IPR050153">
    <property type="entry name" value="Metal_Ion_Import_ABC"/>
</dbReference>
<dbReference type="SMART" id="SM00382">
    <property type="entry name" value="AAA"/>
    <property type="match status" value="1"/>
</dbReference>
<comment type="similarity">
    <text evidence="1">Belongs to the ABC transporter superfamily.</text>
</comment>
<keyword evidence="3" id="KW-0547">Nucleotide-binding</keyword>
<keyword evidence="2" id="KW-0813">Transport</keyword>
<dbReference type="InterPro" id="IPR003439">
    <property type="entry name" value="ABC_transporter-like_ATP-bd"/>
</dbReference>
<dbReference type="PANTHER" id="PTHR42734">
    <property type="entry name" value="METAL TRANSPORT SYSTEM ATP-BINDING PROTEIN TM_0124-RELATED"/>
    <property type="match status" value="1"/>
</dbReference>
<reference evidence="6 7" key="1">
    <citation type="submission" date="2017-02" db="EMBL/GenBank/DDBJ databases">
        <authorList>
            <person name="Peterson S.W."/>
        </authorList>
    </citation>
    <scope>NUCLEOTIDE SEQUENCE [LARGE SCALE GENOMIC DNA]</scope>
    <source>
        <strain evidence="6 7">ATCC 700135</strain>
    </source>
</reference>
<dbReference type="InterPro" id="IPR017871">
    <property type="entry name" value="ABC_transporter-like_CS"/>
</dbReference>
<dbReference type="EMBL" id="FUWL01000015">
    <property type="protein sequence ID" value="SJZ69758.1"/>
    <property type="molecule type" value="Genomic_DNA"/>
</dbReference>
<evidence type="ECO:0000313" key="7">
    <source>
        <dbReference type="Proteomes" id="UP000189956"/>
    </source>
</evidence>
<dbReference type="InterPro" id="IPR003593">
    <property type="entry name" value="AAA+_ATPase"/>
</dbReference>
<dbReference type="SUPFAM" id="SSF52540">
    <property type="entry name" value="P-loop containing nucleoside triphosphate hydrolases"/>
    <property type="match status" value="1"/>
</dbReference>
<dbReference type="GO" id="GO:0016887">
    <property type="term" value="F:ATP hydrolysis activity"/>
    <property type="evidence" value="ECO:0007669"/>
    <property type="project" value="InterPro"/>
</dbReference>
<dbReference type="CDD" id="cd03235">
    <property type="entry name" value="ABC_Metallic_Cations"/>
    <property type="match status" value="1"/>
</dbReference>